<dbReference type="EMBL" id="AUZY01000301">
    <property type="protein sequence ID" value="EQD79063.1"/>
    <property type="molecule type" value="Genomic_DNA"/>
</dbReference>
<gene>
    <name evidence="1" type="ORF">B1B_00395</name>
</gene>
<name>T1CCH4_9ZZZZ</name>
<proteinExistence type="predicted"/>
<dbReference type="AlphaFoldDB" id="T1CCH4"/>
<protein>
    <submittedName>
        <fullName evidence="1">CRISPR-associated protein Cas5 family</fullName>
    </submittedName>
</protein>
<comment type="caution">
    <text evidence="1">The sequence shown here is derived from an EMBL/GenBank/DDBJ whole genome shotgun (WGS) entry which is preliminary data.</text>
</comment>
<reference evidence="1" key="1">
    <citation type="submission" date="2013-08" db="EMBL/GenBank/DDBJ databases">
        <authorList>
            <person name="Mendez C."/>
            <person name="Richter M."/>
            <person name="Ferrer M."/>
            <person name="Sanchez J."/>
        </authorList>
    </citation>
    <scope>NUCLEOTIDE SEQUENCE</scope>
</reference>
<feature type="non-terminal residue" evidence="1">
    <location>
        <position position="1"/>
    </location>
</feature>
<organism evidence="1">
    <name type="scientific">mine drainage metagenome</name>
    <dbReference type="NCBI Taxonomy" id="410659"/>
    <lineage>
        <taxon>unclassified sequences</taxon>
        <taxon>metagenomes</taxon>
        <taxon>ecological metagenomes</taxon>
    </lineage>
</organism>
<evidence type="ECO:0000313" key="1">
    <source>
        <dbReference type="EMBL" id="EQD79063.1"/>
    </source>
</evidence>
<sequence>PGFTLYLGRKACPLALPLQPTVVQAEHVEGALAGVSMGDVLKHLAEAEGREESLLARHFSLTAPLLLWDSDAKTRQTPEQTVTRRDAPLSRCRWQFKVRDEHRAQLAKEDQP</sequence>
<accession>T1CCH4</accession>
<dbReference type="Gene3D" id="3.30.70.2660">
    <property type="match status" value="1"/>
</dbReference>
<reference evidence="1" key="2">
    <citation type="journal article" date="2014" name="ISME J.">
        <title>Microbial stratification in low pH oxic and suboxic macroscopic growths along an acid mine drainage.</title>
        <authorList>
            <person name="Mendez-Garcia C."/>
            <person name="Mesa V."/>
            <person name="Sprenger R.R."/>
            <person name="Richter M."/>
            <person name="Diez M.S."/>
            <person name="Solano J."/>
            <person name="Bargiela R."/>
            <person name="Golyshina O.V."/>
            <person name="Manteca A."/>
            <person name="Ramos J.L."/>
            <person name="Gallego J.R."/>
            <person name="Llorente I."/>
            <person name="Martins Dos Santos V.A."/>
            <person name="Jensen O.N."/>
            <person name="Pelaez A.I."/>
            <person name="Sanchez J."/>
            <person name="Ferrer M."/>
        </authorList>
    </citation>
    <scope>NUCLEOTIDE SEQUENCE</scope>
</reference>